<accession>A0AAV7PK78</accession>
<proteinExistence type="predicted"/>
<protein>
    <submittedName>
        <fullName evidence="2">Uncharacterized protein</fullName>
    </submittedName>
</protein>
<organism evidence="2 3">
    <name type="scientific">Pleurodeles waltl</name>
    <name type="common">Iberian ribbed newt</name>
    <dbReference type="NCBI Taxonomy" id="8319"/>
    <lineage>
        <taxon>Eukaryota</taxon>
        <taxon>Metazoa</taxon>
        <taxon>Chordata</taxon>
        <taxon>Craniata</taxon>
        <taxon>Vertebrata</taxon>
        <taxon>Euteleostomi</taxon>
        <taxon>Amphibia</taxon>
        <taxon>Batrachia</taxon>
        <taxon>Caudata</taxon>
        <taxon>Salamandroidea</taxon>
        <taxon>Salamandridae</taxon>
        <taxon>Pleurodelinae</taxon>
        <taxon>Pleurodeles</taxon>
    </lineage>
</organism>
<feature type="region of interest" description="Disordered" evidence="1">
    <location>
        <begin position="1"/>
        <end position="78"/>
    </location>
</feature>
<dbReference type="Proteomes" id="UP001066276">
    <property type="component" value="Chromosome 7"/>
</dbReference>
<gene>
    <name evidence="2" type="ORF">NDU88_007053</name>
</gene>
<evidence type="ECO:0000256" key="1">
    <source>
        <dbReference type="SAM" id="MobiDB-lite"/>
    </source>
</evidence>
<feature type="compositionally biased region" description="Polar residues" evidence="1">
    <location>
        <begin position="1"/>
        <end position="17"/>
    </location>
</feature>
<dbReference type="EMBL" id="JANPWB010000011">
    <property type="protein sequence ID" value="KAJ1128678.1"/>
    <property type="molecule type" value="Genomic_DNA"/>
</dbReference>
<evidence type="ECO:0000313" key="2">
    <source>
        <dbReference type="EMBL" id="KAJ1128678.1"/>
    </source>
</evidence>
<name>A0AAV7PK78_PLEWA</name>
<feature type="compositionally biased region" description="Basic and acidic residues" evidence="1">
    <location>
        <begin position="65"/>
        <end position="77"/>
    </location>
</feature>
<reference evidence="2" key="1">
    <citation type="journal article" date="2022" name="bioRxiv">
        <title>Sequencing and chromosome-scale assembly of the giantPleurodeles waltlgenome.</title>
        <authorList>
            <person name="Brown T."/>
            <person name="Elewa A."/>
            <person name="Iarovenko S."/>
            <person name="Subramanian E."/>
            <person name="Araus A.J."/>
            <person name="Petzold A."/>
            <person name="Susuki M."/>
            <person name="Suzuki K.-i.T."/>
            <person name="Hayashi T."/>
            <person name="Toyoda A."/>
            <person name="Oliveira C."/>
            <person name="Osipova E."/>
            <person name="Leigh N.D."/>
            <person name="Simon A."/>
            <person name="Yun M.H."/>
        </authorList>
    </citation>
    <scope>NUCLEOTIDE SEQUENCE</scope>
    <source>
        <strain evidence="2">20211129_DDA</strain>
        <tissue evidence="2">Liver</tissue>
    </source>
</reference>
<evidence type="ECO:0000313" key="3">
    <source>
        <dbReference type="Proteomes" id="UP001066276"/>
    </source>
</evidence>
<comment type="caution">
    <text evidence="2">The sequence shown here is derived from an EMBL/GenBank/DDBJ whole genome shotgun (WGS) entry which is preliminary data.</text>
</comment>
<dbReference type="AlphaFoldDB" id="A0AAV7PK78"/>
<keyword evidence="3" id="KW-1185">Reference proteome</keyword>
<sequence length="111" mass="12268">MTQDGGSTQDCSGSITRLNPERGGEDLDSGGIPRRPDRTGGHQETITAPGDREKLGQPGGLHRHAPGEAQRRPVIKEVEEESSTCRAWMATLIWDMERKAPAGKREHQRER</sequence>